<reference evidence="4 5" key="1">
    <citation type="submission" date="2017-11" db="EMBL/GenBank/DDBJ databases">
        <title>Isolation and Characterization of Family Methanocellaceae Species from Potential Methane Hydrate Area Offshore Southwestern Taiwan.</title>
        <authorList>
            <person name="Zhang W.-L."/>
            <person name="Chen W.-C."/>
            <person name="Lai M.-C."/>
            <person name="Chen S.-C."/>
        </authorList>
    </citation>
    <scope>NUCLEOTIDE SEQUENCE [LARGE SCALE GENOMIC DNA]</scope>
    <source>
        <strain evidence="4 5">CWC-04</strain>
    </source>
</reference>
<evidence type="ECO:0000256" key="2">
    <source>
        <dbReference type="PROSITE-ProRule" id="PRU00335"/>
    </source>
</evidence>
<feature type="domain" description="HTH tetR-type" evidence="3">
    <location>
        <begin position="23"/>
        <end position="83"/>
    </location>
</feature>
<keyword evidence="1 2" id="KW-0238">DNA-binding</keyword>
<dbReference type="EMBL" id="PGCK01000001">
    <property type="protein sequence ID" value="MCD1293731.1"/>
    <property type="molecule type" value="Genomic_DNA"/>
</dbReference>
<accession>A0AAP2RA36</accession>
<name>A0AAP2RA36_9EURY</name>
<dbReference type="PANTHER" id="PTHR43479">
    <property type="entry name" value="ACREF/ENVCD OPERON REPRESSOR-RELATED"/>
    <property type="match status" value="1"/>
</dbReference>
<organism evidence="4 5">
    <name type="scientific">Methanooceanicella nereidis</name>
    <dbReference type="NCBI Taxonomy" id="2052831"/>
    <lineage>
        <taxon>Archaea</taxon>
        <taxon>Methanobacteriati</taxon>
        <taxon>Methanobacteriota</taxon>
        <taxon>Stenosarchaea group</taxon>
        <taxon>Methanomicrobia</taxon>
        <taxon>Methanocellales</taxon>
        <taxon>Methanocellaceae</taxon>
        <taxon>Methanooceanicella</taxon>
    </lineage>
</organism>
<dbReference type="PROSITE" id="PS50977">
    <property type="entry name" value="HTH_TETR_2"/>
    <property type="match status" value="1"/>
</dbReference>
<feature type="DNA-binding region" description="H-T-H motif" evidence="2">
    <location>
        <begin position="46"/>
        <end position="65"/>
    </location>
</feature>
<evidence type="ECO:0000313" key="5">
    <source>
        <dbReference type="Proteomes" id="UP001320159"/>
    </source>
</evidence>
<dbReference type="Pfam" id="PF00440">
    <property type="entry name" value="TetR_N"/>
    <property type="match status" value="1"/>
</dbReference>
<comment type="caution">
    <text evidence="4">The sequence shown here is derived from an EMBL/GenBank/DDBJ whole genome shotgun (WGS) entry which is preliminary data.</text>
</comment>
<dbReference type="InterPro" id="IPR050624">
    <property type="entry name" value="HTH-type_Tx_Regulator"/>
</dbReference>
<dbReference type="AlphaFoldDB" id="A0AAP2RA36"/>
<dbReference type="InterPro" id="IPR001647">
    <property type="entry name" value="HTH_TetR"/>
</dbReference>
<gene>
    <name evidence="4" type="ORF">CUJ83_01810</name>
</gene>
<dbReference type="PANTHER" id="PTHR43479:SF11">
    <property type="entry name" value="ACREF_ENVCD OPERON REPRESSOR-RELATED"/>
    <property type="match status" value="1"/>
</dbReference>
<evidence type="ECO:0000313" key="4">
    <source>
        <dbReference type="EMBL" id="MCD1293731.1"/>
    </source>
</evidence>
<evidence type="ECO:0000259" key="3">
    <source>
        <dbReference type="PROSITE" id="PS50977"/>
    </source>
</evidence>
<dbReference type="PRINTS" id="PR00455">
    <property type="entry name" value="HTHTETR"/>
</dbReference>
<dbReference type="SUPFAM" id="SSF48498">
    <property type="entry name" value="Tetracyclin repressor-like, C-terminal domain"/>
    <property type="match status" value="1"/>
</dbReference>
<dbReference type="GO" id="GO:0003677">
    <property type="term" value="F:DNA binding"/>
    <property type="evidence" value="ECO:0007669"/>
    <property type="project" value="UniProtKB-UniRule"/>
</dbReference>
<keyword evidence="5" id="KW-1185">Reference proteome</keyword>
<dbReference type="SUPFAM" id="SSF46689">
    <property type="entry name" value="Homeodomain-like"/>
    <property type="match status" value="1"/>
</dbReference>
<dbReference type="Gene3D" id="1.10.357.10">
    <property type="entry name" value="Tetracycline Repressor, domain 2"/>
    <property type="match status" value="1"/>
</dbReference>
<dbReference type="InterPro" id="IPR036271">
    <property type="entry name" value="Tet_transcr_reg_TetR-rel_C_sf"/>
</dbReference>
<dbReference type="Proteomes" id="UP001320159">
    <property type="component" value="Unassembled WGS sequence"/>
</dbReference>
<sequence length="229" mass="26571">MTNGHIMNVIHMATSRRKEREKEQRRNTIIDAAEKLFFSKGYDNVTMGNIAKECELAKGTLYLYYKNKESLYAAVAIRGCKILNEMFKKRVPKKKTGLEKILETGFVYMDLYKKYPDYYNLMRYSDTIKPEMIDEAIAAELKRMADDGMGIMYDSIRSGIADGSIMEDVNPLMTAMFLIRSTESVIDISETDKKSLETMGVSHDDLIRYSLEMMRRAIEKRPCDKDRRQ</sequence>
<proteinExistence type="predicted"/>
<protein>
    <submittedName>
        <fullName evidence="4">TetR/AcrR family transcriptional regulator</fullName>
    </submittedName>
</protein>
<dbReference type="InterPro" id="IPR009057">
    <property type="entry name" value="Homeodomain-like_sf"/>
</dbReference>
<evidence type="ECO:0000256" key="1">
    <source>
        <dbReference type="ARBA" id="ARBA00023125"/>
    </source>
</evidence>